<dbReference type="CDD" id="cd01483">
    <property type="entry name" value="E1_enzyme_family"/>
    <property type="match status" value="1"/>
</dbReference>
<dbReference type="GO" id="GO:0008641">
    <property type="term" value="F:ubiquitin-like modifier activating enzyme activity"/>
    <property type="evidence" value="ECO:0007669"/>
    <property type="project" value="InterPro"/>
</dbReference>
<dbReference type="RefSeq" id="WP_183307486.1">
    <property type="nucleotide sequence ID" value="NZ_JACIEP010000008.1"/>
</dbReference>
<dbReference type="PANTHER" id="PTHR10953:SF247">
    <property type="entry name" value="SLL6053 PROTEIN"/>
    <property type="match status" value="1"/>
</dbReference>
<dbReference type="InterPro" id="IPR022500">
    <property type="entry name" value="PRTRC_ThiF"/>
</dbReference>
<dbReference type="Pfam" id="PF00899">
    <property type="entry name" value="ThiF"/>
    <property type="match status" value="1"/>
</dbReference>
<feature type="domain" description="THIF-type NAD/FAD binding fold" evidence="1">
    <location>
        <begin position="24"/>
        <end position="236"/>
    </location>
</feature>
<dbReference type="InterPro" id="IPR000594">
    <property type="entry name" value="ThiF_NAD_FAD-bd"/>
</dbReference>
<accession>A0A840CR19</accession>
<dbReference type="PROSITE" id="PS51257">
    <property type="entry name" value="PROKAR_LIPOPROTEIN"/>
    <property type="match status" value="1"/>
</dbReference>
<dbReference type="Proteomes" id="UP000555103">
    <property type="component" value="Unassembled WGS sequence"/>
</dbReference>
<dbReference type="PANTHER" id="PTHR10953">
    <property type="entry name" value="UBIQUITIN-ACTIVATING ENZYME E1"/>
    <property type="match status" value="1"/>
</dbReference>
<reference evidence="2 3" key="1">
    <citation type="submission" date="2020-08" db="EMBL/GenBank/DDBJ databases">
        <title>Genomic Encyclopedia of Type Strains, Phase IV (KMG-IV): sequencing the most valuable type-strain genomes for metagenomic binning, comparative biology and taxonomic classification.</title>
        <authorList>
            <person name="Goeker M."/>
        </authorList>
    </citation>
    <scope>NUCLEOTIDE SEQUENCE [LARGE SCALE GENOMIC DNA]</scope>
    <source>
        <strain evidence="2 3">DSM 104969</strain>
    </source>
</reference>
<dbReference type="GO" id="GO:0004792">
    <property type="term" value="F:thiosulfate-cyanide sulfurtransferase activity"/>
    <property type="evidence" value="ECO:0007669"/>
    <property type="project" value="TreeGrafter"/>
</dbReference>
<dbReference type="SUPFAM" id="SSF69572">
    <property type="entry name" value="Activating enzymes of the ubiquitin-like proteins"/>
    <property type="match status" value="1"/>
</dbReference>
<comment type="caution">
    <text evidence="2">The sequence shown here is derived from an EMBL/GenBank/DDBJ whole genome shotgun (WGS) entry which is preliminary data.</text>
</comment>
<evidence type="ECO:0000313" key="2">
    <source>
        <dbReference type="EMBL" id="MBB4036588.1"/>
    </source>
</evidence>
<dbReference type="InterPro" id="IPR035985">
    <property type="entry name" value="Ubiquitin-activating_enz"/>
</dbReference>
<evidence type="ECO:0000313" key="3">
    <source>
        <dbReference type="Proteomes" id="UP000555103"/>
    </source>
</evidence>
<evidence type="ECO:0000259" key="1">
    <source>
        <dbReference type="Pfam" id="PF00899"/>
    </source>
</evidence>
<dbReference type="EMBL" id="JACIEP010000008">
    <property type="protein sequence ID" value="MBB4036588.1"/>
    <property type="molecule type" value="Genomic_DNA"/>
</dbReference>
<proteinExistence type="predicted"/>
<dbReference type="InterPro" id="IPR045886">
    <property type="entry name" value="ThiF/MoeB/HesA"/>
</dbReference>
<dbReference type="NCBIfam" id="TIGR03736">
    <property type="entry name" value="PRTRC_ThiF"/>
    <property type="match status" value="1"/>
</dbReference>
<name>A0A840CR19_9BACT</name>
<keyword evidence="3" id="KW-1185">Reference proteome</keyword>
<gene>
    <name evidence="2" type="ORF">GGR21_002494</name>
</gene>
<dbReference type="Gene3D" id="3.40.50.720">
    <property type="entry name" value="NAD(P)-binding Rossmann-like Domain"/>
    <property type="match status" value="1"/>
</dbReference>
<sequence length="261" mass="29203">MKKNLTNKQRRHFAENYIINPTHQVTVAVVGCGGTGSQVLSCLARMNQGLMSLGHPGLHVIAYDDDIVTHANIGRQLFSETEIGLNKAIALVTRINRFYGTAWKAIDKKYDSKNHSNIIITCVDNVKSRLEISKYLTTLRSHFYPPFIQPYYWLDFGNTVNSGQVILGTVTDIKQPTSEQTETVASLPLVTKRFSLQKVKEEDSGPSCSLAEAISKQDMFINSTLAQLGCNLLWKLFREGMVDYSGLYLNLQTMNVNPIPV</sequence>
<dbReference type="AlphaFoldDB" id="A0A840CR19"/>
<dbReference type="GO" id="GO:0016779">
    <property type="term" value="F:nucleotidyltransferase activity"/>
    <property type="evidence" value="ECO:0007669"/>
    <property type="project" value="TreeGrafter"/>
</dbReference>
<organism evidence="2 3">
    <name type="scientific">Dysgonomonas hofstadii</name>
    <dbReference type="NCBI Taxonomy" id="637886"/>
    <lineage>
        <taxon>Bacteria</taxon>
        <taxon>Pseudomonadati</taxon>
        <taxon>Bacteroidota</taxon>
        <taxon>Bacteroidia</taxon>
        <taxon>Bacteroidales</taxon>
        <taxon>Dysgonomonadaceae</taxon>
        <taxon>Dysgonomonas</taxon>
    </lineage>
</organism>
<protein>
    <submittedName>
        <fullName evidence="2">PRTRC genetic system ThiF family protein</fullName>
    </submittedName>
</protein>
<dbReference type="GO" id="GO:0005737">
    <property type="term" value="C:cytoplasm"/>
    <property type="evidence" value="ECO:0007669"/>
    <property type="project" value="TreeGrafter"/>
</dbReference>